<evidence type="ECO:0000313" key="4">
    <source>
        <dbReference type="Proteomes" id="UP000827986"/>
    </source>
</evidence>
<proteinExistence type="predicted"/>
<keyword evidence="1" id="KW-0175">Coiled coil</keyword>
<feature type="region of interest" description="Disordered" evidence="2">
    <location>
        <begin position="1"/>
        <end position="29"/>
    </location>
</feature>
<reference evidence="3" key="1">
    <citation type="submission" date="2021-09" db="EMBL/GenBank/DDBJ databases">
        <title>The genome of Mauremys mutica provides insights into the evolution of semi-aquatic lifestyle.</title>
        <authorList>
            <person name="Gong S."/>
            <person name="Gao Y."/>
        </authorList>
    </citation>
    <scope>NUCLEOTIDE SEQUENCE</scope>
    <source>
        <strain evidence="3">MM-2020</strain>
        <tissue evidence="3">Muscle</tissue>
    </source>
</reference>
<dbReference type="Proteomes" id="UP000827986">
    <property type="component" value="Unassembled WGS sequence"/>
</dbReference>
<accession>A0A9D4B0N1</accession>
<evidence type="ECO:0000256" key="2">
    <source>
        <dbReference type="SAM" id="MobiDB-lite"/>
    </source>
</evidence>
<dbReference type="AlphaFoldDB" id="A0A9D4B0N1"/>
<sequence length="73" mass="8458">MTPEESMHASGTADTEQRVRRSTPGQKKYMEIKNKRKAQENERDMLQEIMAILKAQTDILMHLADLQEKQLEG</sequence>
<evidence type="ECO:0000256" key="1">
    <source>
        <dbReference type="SAM" id="Coils"/>
    </source>
</evidence>
<comment type="caution">
    <text evidence="3">The sequence shown here is derived from an EMBL/GenBank/DDBJ whole genome shotgun (WGS) entry which is preliminary data.</text>
</comment>
<protein>
    <submittedName>
        <fullName evidence="3">Uncharacterized protein</fullName>
    </submittedName>
</protein>
<organism evidence="3 4">
    <name type="scientific">Mauremys mutica</name>
    <name type="common">yellowpond turtle</name>
    <dbReference type="NCBI Taxonomy" id="74926"/>
    <lineage>
        <taxon>Eukaryota</taxon>
        <taxon>Metazoa</taxon>
        <taxon>Chordata</taxon>
        <taxon>Craniata</taxon>
        <taxon>Vertebrata</taxon>
        <taxon>Euteleostomi</taxon>
        <taxon>Archelosauria</taxon>
        <taxon>Testudinata</taxon>
        <taxon>Testudines</taxon>
        <taxon>Cryptodira</taxon>
        <taxon>Durocryptodira</taxon>
        <taxon>Testudinoidea</taxon>
        <taxon>Geoemydidae</taxon>
        <taxon>Geoemydinae</taxon>
        <taxon>Mauremys</taxon>
    </lineage>
</organism>
<gene>
    <name evidence="3" type="ORF">KIL84_021223</name>
</gene>
<name>A0A9D4B0N1_9SAUR</name>
<dbReference type="EMBL" id="JAHDVG010000475">
    <property type="protein sequence ID" value="KAH1176489.1"/>
    <property type="molecule type" value="Genomic_DNA"/>
</dbReference>
<evidence type="ECO:0000313" key="3">
    <source>
        <dbReference type="EMBL" id="KAH1176489.1"/>
    </source>
</evidence>
<feature type="coiled-coil region" evidence="1">
    <location>
        <begin position="29"/>
        <end position="56"/>
    </location>
</feature>
<keyword evidence="4" id="KW-1185">Reference proteome</keyword>